<dbReference type="EMBL" id="MCOG01000163">
    <property type="protein sequence ID" value="ORY32642.1"/>
    <property type="molecule type" value="Genomic_DNA"/>
</dbReference>
<dbReference type="CDD" id="cd00159">
    <property type="entry name" value="RhoGAP"/>
    <property type="match status" value="1"/>
</dbReference>
<gene>
    <name evidence="4" type="ORF">LY90DRAFT_673476</name>
</gene>
<dbReference type="OrthoDB" id="3196451at2759"/>
<evidence type="ECO:0000259" key="3">
    <source>
        <dbReference type="PROSITE" id="PS50238"/>
    </source>
</evidence>
<feature type="region of interest" description="Disordered" evidence="2">
    <location>
        <begin position="476"/>
        <end position="551"/>
    </location>
</feature>
<dbReference type="STRING" id="1754190.A0A1Y2BCT3"/>
<dbReference type="SUPFAM" id="SSF48350">
    <property type="entry name" value="GTPase activation domain, GAP"/>
    <property type="match status" value="1"/>
</dbReference>
<feature type="region of interest" description="Disordered" evidence="2">
    <location>
        <begin position="75"/>
        <end position="119"/>
    </location>
</feature>
<dbReference type="PROSITE" id="PS50238">
    <property type="entry name" value="RHOGAP"/>
    <property type="match status" value="1"/>
</dbReference>
<feature type="compositionally biased region" description="Low complexity" evidence="2">
    <location>
        <begin position="477"/>
        <end position="490"/>
    </location>
</feature>
<dbReference type="InterPro" id="IPR000198">
    <property type="entry name" value="RhoGAP_dom"/>
</dbReference>
<proteinExistence type="predicted"/>
<sequence>MSSSNTLKPHKEDNKTTVKNRPLSNSFNEITNSAAKKDHELYYFKSYSGLTETELFILRKTAYANLRNQFRSINQSTVDSSSHKNSSSNISINKNDSKSSLTTDKQNLNNHNASSSLPGKDFRETIIKSLESVSKGRNNKKWKIFSKKDKKREVFGVPLVTSLDYAFVYIDPNEKCNNKKLPIIVYECINFLRKNGLSKEGIFRVNGSERRINSCVKIFNESAGYGFGYNFEGMNIFDVASLLKLYLRQLPEPLIPFCLYTTFLDVVKYIPDTCERTKAFQYLFVLLPSAHLVVLEILLQFLSEVTEHFEVNHMNAHNLACIFAPNLLRSKESASSNSNNILTLASSEEYEVALQVIEFLIDHKDKLFITSSEVKPFQLFDNFEKDPIALDKEDGPLEGINSLSVSDFTTFQKSNNIMDDKLITPKSNLKYNNTDNNNTVQVKNGIKIEITNSNQEEIIKGKKDVKQQQEIKKTNIKSELLENNSNKNSNMETLSSLSNSKVNQGYDDSSISNESLSTNSNNNQKENNKGEMPSPEMIDKNSNNDQNYPSNVMNLAQKNKEKTDLSFLSPLSTPTQPIISIPTPPKTTPSVV</sequence>
<name>A0A1Y2BCT3_9FUNG</name>
<protein>
    <submittedName>
        <fullName evidence="4">RhoGAP-domain-containing protein</fullName>
    </submittedName>
</protein>
<evidence type="ECO:0000313" key="4">
    <source>
        <dbReference type="EMBL" id="ORY32642.1"/>
    </source>
</evidence>
<dbReference type="GO" id="GO:0007165">
    <property type="term" value="P:signal transduction"/>
    <property type="evidence" value="ECO:0007669"/>
    <property type="project" value="InterPro"/>
</dbReference>
<feature type="compositionally biased region" description="Polar residues" evidence="2">
    <location>
        <begin position="491"/>
        <end position="507"/>
    </location>
</feature>
<keyword evidence="5" id="KW-1185">Reference proteome</keyword>
<feature type="compositionally biased region" description="Pro residues" evidence="2">
    <location>
        <begin position="582"/>
        <end position="592"/>
    </location>
</feature>
<evidence type="ECO:0000256" key="2">
    <source>
        <dbReference type="SAM" id="MobiDB-lite"/>
    </source>
</evidence>
<reference evidence="4 5" key="1">
    <citation type="submission" date="2016-08" db="EMBL/GenBank/DDBJ databases">
        <title>A Parts List for Fungal Cellulosomes Revealed by Comparative Genomics.</title>
        <authorList>
            <consortium name="DOE Joint Genome Institute"/>
            <person name="Haitjema C.H."/>
            <person name="Gilmore S.P."/>
            <person name="Henske J.K."/>
            <person name="Solomon K.V."/>
            <person name="De Groot R."/>
            <person name="Kuo A."/>
            <person name="Mondo S.J."/>
            <person name="Salamov A.A."/>
            <person name="Labutti K."/>
            <person name="Zhao Z."/>
            <person name="Chiniquy J."/>
            <person name="Barry K."/>
            <person name="Brewer H.M."/>
            <person name="Purvine S.O."/>
            <person name="Wright A.T."/>
            <person name="Boxma B."/>
            <person name="Van Alen T."/>
            <person name="Hackstein J.H."/>
            <person name="Baker S.E."/>
            <person name="Grigoriev I.V."/>
            <person name="O'Malley M.A."/>
        </authorList>
    </citation>
    <scope>NUCLEOTIDE SEQUENCE [LARGE SCALE GENOMIC DNA]</scope>
    <source>
        <strain evidence="4 5">G1</strain>
    </source>
</reference>
<feature type="compositionally biased region" description="Low complexity" evidence="2">
    <location>
        <begin position="569"/>
        <end position="581"/>
    </location>
</feature>
<accession>A0A1Y2BCT3</accession>
<feature type="domain" description="Rho-GAP" evidence="3">
    <location>
        <begin position="161"/>
        <end position="368"/>
    </location>
</feature>
<feature type="region of interest" description="Disordered" evidence="2">
    <location>
        <begin position="567"/>
        <end position="592"/>
    </location>
</feature>
<dbReference type="InterPro" id="IPR008936">
    <property type="entry name" value="Rho_GTPase_activation_prot"/>
</dbReference>
<dbReference type="AlphaFoldDB" id="A0A1Y2BCT3"/>
<evidence type="ECO:0000256" key="1">
    <source>
        <dbReference type="ARBA" id="ARBA00022468"/>
    </source>
</evidence>
<dbReference type="InterPro" id="IPR051025">
    <property type="entry name" value="RhoGAP"/>
</dbReference>
<dbReference type="GO" id="GO:0005096">
    <property type="term" value="F:GTPase activator activity"/>
    <property type="evidence" value="ECO:0007669"/>
    <property type="project" value="UniProtKB-KW"/>
</dbReference>
<organism evidence="4 5">
    <name type="scientific">Neocallimastix californiae</name>
    <dbReference type="NCBI Taxonomy" id="1754190"/>
    <lineage>
        <taxon>Eukaryota</taxon>
        <taxon>Fungi</taxon>
        <taxon>Fungi incertae sedis</taxon>
        <taxon>Chytridiomycota</taxon>
        <taxon>Chytridiomycota incertae sedis</taxon>
        <taxon>Neocallimastigomycetes</taxon>
        <taxon>Neocallimastigales</taxon>
        <taxon>Neocallimastigaceae</taxon>
        <taxon>Neocallimastix</taxon>
    </lineage>
</organism>
<feature type="compositionally biased region" description="Low complexity" evidence="2">
    <location>
        <begin position="509"/>
        <end position="525"/>
    </location>
</feature>
<feature type="compositionally biased region" description="Low complexity" evidence="2">
    <location>
        <begin position="79"/>
        <end position="100"/>
    </location>
</feature>
<evidence type="ECO:0000313" key="5">
    <source>
        <dbReference type="Proteomes" id="UP000193920"/>
    </source>
</evidence>
<comment type="caution">
    <text evidence="4">The sequence shown here is derived from an EMBL/GenBank/DDBJ whole genome shotgun (WGS) entry which is preliminary data.</text>
</comment>
<feature type="compositionally biased region" description="Polar residues" evidence="2">
    <location>
        <begin position="540"/>
        <end position="551"/>
    </location>
</feature>
<dbReference type="PANTHER" id="PTHR15228:SF25">
    <property type="entry name" value="F-BAR DOMAIN-CONTAINING PROTEIN"/>
    <property type="match status" value="1"/>
</dbReference>
<keyword evidence="1" id="KW-0343">GTPase activation</keyword>
<feature type="compositionally biased region" description="Polar residues" evidence="2">
    <location>
        <begin position="101"/>
        <end position="117"/>
    </location>
</feature>
<dbReference type="Proteomes" id="UP000193920">
    <property type="component" value="Unassembled WGS sequence"/>
</dbReference>
<feature type="region of interest" description="Disordered" evidence="2">
    <location>
        <begin position="1"/>
        <end position="25"/>
    </location>
</feature>
<dbReference type="Gene3D" id="1.10.555.10">
    <property type="entry name" value="Rho GTPase activation protein"/>
    <property type="match status" value="1"/>
</dbReference>
<dbReference type="SMART" id="SM00324">
    <property type="entry name" value="RhoGAP"/>
    <property type="match status" value="1"/>
</dbReference>
<dbReference type="PANTHER" id="PTHR15228">
    <property type="entry name" value="SPERMATHECAL PHYSIOLOGY VARIANT"/>
    <property type="match status" value="1"/>
</dbReference>
<dbReference type="Pfam" id="PF00620">
    <property type="entry name" value="RhoGAP"/>
    <property type="match status" value="1"/>
</dbReference>